<dbReference type="InterPro" id="IPR024788">
    <property type="entry name" value="Malectin-like_Carb-bd_dom"/>
</dbReference>
<evidence type="ECO:0000259" key="6">
    <source>
        <dbReference type="Pfam" id="PF12819"/>
    </source>
</evidence>
<organism evidence="7 8">
    <name type="scientific">Brassica cretica</name>
    <name type="common">Mustard</name>
    <dbReference type="NCBI Taxonomy" id="69181"/>
    <lineage>
        <taxon>Eukaryota</taxon>
        <taxon>Viridiplantae</taxon>
        <taxon>Streptophyta</taxon>
        <taxon>Embryophyta</taxon>
        <taxon>Tracheophyta</taxon>
        <taxon>Spermatophyta</taxon>
        <taxon>Magnoliopsida</taxon>
        <taxon>eudicotyledons</taxon>
        <taxon>Gunneridae</taxon>
        <taxon>Pentapetalae</taxon>
        <taxon>rosids</taxon>
        <taxon>malvids</taxon>
        <taxon>Brassicales</taxon>
        <taxon>Brassicaceae</taxon>
        <taxon>Brassiceae</taxon>
        <taxon>Brassica</taxon>
    </lineage>
</organism>
<evidence type="ECO:0000256" key="5">
    <source>
        <dbReference type="ARBA" id="ARBA00023136"/>
    </source>
</evidence>
<sequence>MGFSFSDVVLDHHSPADEALRAQQMWRKFRYPEDVHDRLWSPFFVPEWRLLRRSLSINTSDNEYDIPEDILVTAVTPANVEFNISGGQNVSYGPISPEESEVYNLFNTSPAKEGLAICK</sequence>
<evidence type="ECO:0000256" key="2">
    <source>
        <dbReference type="ARBA" id="ARBA00022692"/>
    </source>
</evidence>
<name>A0A8S9RBA6_BRACR</name>
<comment type="caution">
    <text evidence="7">The sequence shown here is derived from an EMBL/GenBank/DDBJ whole genome shotgun (WGS) entry which is preliminary data.</text>
</comment>
<dbReference type="EMBL" id="QGKX02000095">
    <property type="protein sequence ID" value="KAF3570074.1"/>
    <property type="molecule type" value="Genomic_DNA"/>
</dbReference>
<dbReference type="AlphaFoldDB" id="A0A8S9RBA6"/>
<gene>
    <name evidence="7" type="ORF">F2Q69_00063689</name>
</gene>
<dbReference type="GO" id="GO:0016020">
    <property type="term" value="C:membrane"/>
    <property type="evidence" value="ECO:0007669"/>
    <property type="project" value="UniProtKB-SubCell"/>
</dbReference>
<evidence type="ECO:0000313" key="7">
    <source>
        <dbReference type="EMBL" id="KAF3570074.1"/>
    </source>
</evidence>
<evidence type="ECO:0000313" key="8">
    <source>
        <dbReference type="Proteomes" id="UP000712600"/>
    </source>
</evidence>
<proteinExistence type="predicted"/>
<evidence type="ECO:0000256" key="3">
    <source>
        <dbReference type="ARBA" id="ARBA00022729"/>
    </source>
</evidence>
<protein>
    <recommendedName>
        <fullName evidence="6">Malectin-like domain-containing protein</fullName>
    </recommendedName>
</protein>
<reference evidence="7" key="1">
    <citation type="submission" date="2019-12" db="EMBL/GenBank/DDBJ databases">
        <title>Genome sequencing and annotation of Brassica cretica.</title>
        <authorList>
            <person name="Studholme D.J."/>
            <person name="Sarris P."/>
        </authorList>
    </citation>
    <scope>NUCLEOTIDE SEQUENCE</scope>
    <source>
        <strain evidence="7">PFS-109/04</strain>
        <tissue evidence="7">Leaf</tissue>
    </source>
</reference>
<keyword evidence="2" id="KW-0812">Transmembrane</keyword>
<keyword evidence="4" id="KW-1133">Transmembrane helix</keyword>
<evidence type="ECO:0000256" key="1">
    <source>
        <dbReference type="ARBA" id="ARBA00004167"/>
    </source>
</evidence>
<keyword evidence="5" id="KW-0472">Membrane</keyword>
<keyword evidence="3" id="KW-0732">Signal</keyword>
<dbReference type="Pfam" id="PF12819">
    <property type="entry name" value="Malectin_like"/>
    <property type="match status" value="1"/>
</dbReference>
<comment type="subcellular location">
    <subcellularLocation>
        <location evidence="1">Membrane</location>
        <topology evidence="1">Single-pass membrane protein</topology>
    </subcellularLocation>
</comment>
<accession>A0A8S9RBA6</accession>
<feature type="domain" description="Malectin-like" evidence="6">
    <location>
        <begin position="27"/>
        <end position="83"/>
    </location>
</feature>
<dbReference type="Proteomes" id="UP000712600">
    <property type="component" value="Unassembled WGS sequence"/>
</dbReference>
<evidence type="ECO:0000256" key="4">
    <source>
        <dbReference type="ARBA" id="ARBA00022989"/>
    </source>
</evidence>